<keyword evidence="3" id="KW-0813">Transport</keyword>
<sequence length="842" mass="89841">MTLAQSKLSDPPALADNNSNDVHARGNLPAALPSPRTPSPPAYVLSWTPNVPWRAIPLPPASAFFAGALAGAASRTVVSPLERLKIILQVQGASAEYKGVYSGLKKMWQEEGFRGYMRGNGINVLRIAPYSAVQFSSYELFKGVLTSADGTVDTPRRLLAGSLAGICSVVSTYPLDLVRSRLSVESASLGMQEGRRDGKSTGIVGMTLKVMREEGGVKALYRGLFATSAGVAPYVAFNFASYELLKIQLIGRDPEHHQPGTLAKLVCGAVAGAISQTLTYPADLLRRRMQMVGLKSQALGYEYTGALQAVKIILRTEGIKGLYKGIWPNLLKCAPSMGTSFAVYEASKDLLDQYFEDKVDVDDEILEEDDDDERPTRRLQAPVGRLDDQRAGFTTSSGSVATIPALVYGQPIYPPRPPRPAPKSAGSALLPSKPVPLQHISSWDYEDRIARFDHPQASRDGPPPPRGRRRSRPQLLAMSPTPFADPAAADQLSPPPTPETGDMHRRGSAVSTSSGHSLPLTYPRAPSSASASLKRRSVSSFGAYTINTIGDVSMSSSVPLLERSAESFYDNLSVLGWSPTGRLRASSSIATPAPVYLADYSFAKQSPSPARRLPRLQGNPLARLRKRLARSLAVTGRGRRLHTEVQLLLELVEALDACVASLAHPLEAEAVPPDRQLRASTSMLPIAPAQLASPPKRADPGGAAGHGSATSRLVAVDEVRLLVQELVELIPDAQRCLREGAYGPLTHSDVTTEILLESLDPDPTESASSSSPVGPTSPLPKLDSWPARLARDCRALLEEAGLPSTASGANAAAWLQLAGEPPADDSQPGGPEQVSSQFAGSP</sequence>
<evidence type="ECO:0000256" key="8">
    <source>
        <dbReference type="ARBA" id="ARBA00022837"/>
    </source>
</evidence>
<dbReference type="InterPro" id="IPR002067">
    <property type="entry name" value="MCP"/>
</dbReference>
<dbReference type="SUPFAM" id="SSF103506">
    <property type="entry name" value="Mitochondrial carrier"/>
    <property type="match status" value="1"/>
</dbReference>
<evidence type="ECO:0000256" key="3">
    <source>
        <dbReference type="ARBA" id="ARBA00022448"/>
    </source>
</evidence>
<dbReference type="OrthoDB" id="270584at2759"/>
<evidence type="ECO:0008006" key="16">
    <source>
        <dbReference type="Google" id="ProtNLM"/>
    </source>
</evidence>
<gene>
    <name evidence="14" type="ORF">C6P46_003042</name>
</gene>
<keyword evidence="8" id="KW-0106">Calcium</keyword>
<feature type="repeat" description="Solcar" evidence="12">
    <location>
        <begin position="58"/>
        <end position="144"/>
    </location>
</feature>
<name>A0A9P6W2M0_RHOMI</name>
<keyword evidence="5" id="KW-0479">Metal-binding</keyword>
<dbReference type="AlphaFoldDB" id="A0A9P6W2M0"/>
<feature type="repeat" description="Solcar" evidence="12">
    <location>
        <begin position="152"/>
        <end position="248"/>
    </location>
</feature>
<dbReference type="GO" id="GO:0046872">
    <property type="term" value="F:metal ion binding"/>
    <property type="evidence" value="ECO:0007669"/>
    <property type="project" value="UniProtKB-KW"/>
</dbReference>
<comment type="similarity">
    <text evidence="2">Belongs to the mitochondrial carrier (TC 2.A.29) family.</text>
</comment>
<keyword evidence="6" id="KW-0677">Repeat</keyword>
<feature type="compositionally biased region" description="Polar residues" evidence="13">
    <location>
        <begin position="833"/>
        <end position="842"/>
    </location>
</feature>
<dbReference type="Gene3D" id="1.50.40.10">
    <property type="entry name" value="Mitochondrial carrier domain"/>
    <property type="match status" value="1"/>
</dbReference>
<dbReference type="Proteomes" id="UP000777482">
    <property type="component" value="Unassembled WGS sequence"/>
</dbReference>
<dbReference type="PRINTS" id="PR00928">
    <property type="entry name" value="GRAVESDC"/>
</dbReference>
<feature type="region of interest" description="Disordered" evidence="13">
    <location>
        <begin position="411"/>
        <end position="433"/>
    </location>
</feature>
<keyword evidence="15" id="KW-1185">Reference proteome</keyword>
<evidence type="ECO:0000256" key="2">
    <source>
        <dbReference type="ARBA" id="ARBA00006375"/>
    </source>
</evidence>
<evidence type="ECO:0000256" key="9">
    <source>
        <dbReference type="ARBA" id="ARBA00022989"/>
    </source>
</evidence>
<keyword evidence="11 12" id="KW-0472">Membrane</keyword>
<dbReference type="InterPro" id="IPR002167">
    <property type="entry name" value="GDC-like"/>
</dbReference>
<comment type="caution">
    <text evidence="14">The sequence shown here is derived from an EMBL/GenBank/DDBJ whole genome shotgun (WGS) entry which is preliminary data.</text>
</comment>
<dbReference type="InterPro" id="IPR023395">
    <property type="entry name" value="MCP_dom_sf"/>
</dbReference>
<organism evidence="14 15">
    <name type="scientific">Rhodotorula mucilaginosa</name>
    <name type="common">Yeast</name>
    <name type="synonym">Rhodotorula rubra</name>
    <dbReference type="NCBI Taxonomy" id="5537"/>
    <lineage>
        <taxon>Eukaryota</taxon>
        <taxon>Fungi</taxon>
        <taxon>Dikarya</taxon>
        <taxon>Basidiomycota</taxon>
        <taxon>Pucciniomycotina</taxon>
        <taxon>Microbotryomycetes</taxon>
        <taxon>Sporidiobolales</taxon>
        <taxon>Sporidiobolaceae</taxon>
        <taxon>Rhodotorula</taxon>
    </lineage>
</organism>
<evidence type="ECO:0000256" key="6">
    <source>
        <dbReference type="ARBA" id="ARBA00022737"/>
    </source>
</evidence>
<feature type="region of interest" description="Disordered" evidence="13">
    <location>
        <begin position="1"/>
        <end position="37"/>
    </location>
</feature>
<dbReference type="PRINTS" id="PR00926">
    <property type="entry name" value="MITOCARRIER"/>
</dbReference>
<feature type="region of interest" description="Disordered" evidence="13">
    <location>
        <begin position="478"/>
        <end position="532"/>
    </location>
</feature>
<reference evidence="14 15" key="1">
    <citation type="submission" date="2020-11" db="EMBL/GenBank/DDBJ databases">
        <title>Kefir isolates.</title>
        <authorList>
            <person name="Marcisauskas S."/>
            <person name="Kim Y."/>
            <person name="Blasche S."/>
        </authorList>
    </citation>
    <scope>NUCLEOTIDE SEQUENCE [LARGE SCALE GENOMIC DNA]</scope>
    <source>
        <strain evidence="14 15">KR</strain>
    </source>
</reference>
<dbReference type="PROSITE" id="PS50920">
    <property type="entry name" value="SOLCAR"/>
    <property type="match status" value="3"/>
</dbReference>
<evidence type="ECO:0000256" key="7">
    <source>
        <dbReference type="ARBA" id="ARBA00022792"/>
    </source>
</evidence>
<dbReference type="PANTHER" id="PTHR24089">
    <property type="entry name" value="SOLUTE CARRIER FAMILY 25"/>
    <property type="match status" value="1"/>
</dbReference>
<dbReference type="GO" id="GO:0005743">
    <property type="term" value="C:mitochondrial inner membrane"/>
    <property type="evidence" value="ECO:0007669"/>
    <property type="project" value="UniProtKB-SubCell"/>
</dbReference>
<feature type="compositionally biased region" description="Low complexity" evidence="13">
    <location>
        <begin position="764"/>
        <end position="780"/>
    </location>
</feature>
<evidence type="ECO:0000256" key="5">
    <source>
        <dbReference type="ARBA" id="ARBA00022723"/>
    </source>
</evidence>
<feature type="region of interest" description="Disordered" evidence="13">
    <location>
        <begin position="813"/>
        <end position="842"/>
    </location>
</feature>
<feature type="region of interest" description="Disordered" evidence="13">
    <location>
        <begin position="760"/>
        <end position="785"/>
    </location>
</feature>
<dbReference type="EMBL" id="PUHQ01000023">
    <property type="protein sequence ID" value="KAG0662954.1"/>
    <property type="molecule type" value="Genomic_DNA"/>
</dbReference>
<evidence type="ECO:0000313" key="15">
    <source>
        <dbReference type="Proteomes" id="UP000777482"/>
    </source>
</evidence>
<keyword evidence="4 12" id="KW-0812">Transmembrane</keyword>
<evidence type="ECO:0000256" key="11">
    <source>
        <dbReference type="ARBA" id="ARBA00023136"/>
    </source>
</evidence>
<proteinExistence type="inferred from homology"/>
<keyword evidence="9" id="KW-1133">Transmembrane helix</keyword>
<feature type="compositionally biased region" description="Pro residues" evidence="13">
    <location>
        <begin position="412"/>
        <end position="421"/>
    </location>
</feature>
<comment type="subcellular location">
    <subcellularLocation>
        <location evidence="1">Mitochondrion inner membrane</location>
        <topology evidence="1">Multi-pass membrane protein</topology>
    </subcellularLocation>
</comment>
<feature type="region of interest" description="Disordered" evidence="13">
    <location>
        <begin position="367"/>
        <end position="396"/>
    </location>
</feature>
<keyword evidence="7" id="KW-0999">Mitochondrion inner membrane</keyword>
<evidence type="ECO:0000256" key="10">
    <source>
        <dbReference type="ARBA" id="ARBA00023128"/>
    </source>
</evidence>
<accession>A0A9P6W2M0</accession>
<feature type="repeat" description="Solcar" evidence="12">
    <location>
        <begin position="259"/>
        <end position="350"/>
    </location>
</feature>
<evidence type="ECO:0000256" key="4">
    <source>
        <dbReference type="ARBA" id="ARBA00022692"/>
    </source>
</evidence>
<keyword evidence="10" id="KW-0496">Mitochondrion</keyword>
<dbReference type="FunFam" id="1.50.40.10:FF:000016">
    <property type="entry name" value="Solute carrier family 25 member 23"/>
    <property type="match status" value="1"/>
</dbReference>
<evidence type="ECO:0000256" key="13">
    <source>
        <dbReference type="SAM" id="MobiDB-lite"/>
    </source>
</evidence>
<dbReference type="InterPro" id="IPR018108">
    <property type="entry name" value="MCP_transmembrane"/>
</dbReference>
<evidence type="ECO:0000256" key="12">
    <source>
        <dbReference type="PROSITE-ProRule" id="PRU00282"/>
    </source>
</evidence>
<evidence type="ECO:0000313" key="14">
    <source>
        <dbReference type="EMBL" id="KAG0662954.1"/>
    </source>
</evidence>
<evidence type="ECO:0000256" key="1">
    <source>
        <dbReference type="ARBA" id="ARBA00004448"/>
    </source>
</evidence>
<dbReference type="GO" id="GO:0055085">
    <property type="term" value="P:transmembrane transport"/>
    <property type="evidence" value="ECO:0007669"/>
    <property type="project" value="InterPro"/>
</dbReference>
<dbReference type="Pfam" id="PF00153">
    <property type="entry name" value="Mito_carr"/>
    <property type="match status" value="3"/>
</dbReference>
<protein>
    <recommendedName>
        <fullName evidence="16">Mitochondrial carrier</fullName>
    </recommendedName>
</protein>